<organism evidence="4 5">
    <name type="scientific">Novosphingobium indicum</name>
    <dbReference type="NCBI Taxonomy" id="462949"/>
    <lineage>
        <taxon>Bacteria</taxon>
        <taxon>Pseudomonadati</taxon>
        <taxon>Pseudomonadota</taxon>
        <taxon>Alphaproteobacteria</taxon>
        <taxon>Sphingomonadales</taxon>
        <taxon>Sphingomonadaceae</taxon>
        <taxon>Novosphingobium</taxon>
    </lineage>
</organism>
<dbReference type="PANTHER" id="PTHR30203">
    <property type="entry name" value="OUTER MEMBRANE CATION EFFLUX PROTEIN"/>
    <property type="match status" value="1"/>
</dbReference>
<dbReference type="SUPFAM" id="SSF56954">
    <property type="entry name" value="Outer membrane efflux proteins (OEP)"/>
    <property type="match status" value="1"/>
</dbReference>
<evidence type="ECO:0000313" key="5">
    <source>
        <dbReference type="Proteomes" id="UP000605099"/>
    </source>
</evidence>
<evidence type="ECO:0000256" key="3">
    <source>
        <dbReference type="SAM" id="Coils"/>
    </source>
</evidence>
<dbReference type="InterPro" id="IPR003423">
    <property type="entry name" value="OMP_efflux"/>
</dbReference>
<reference evidence="5" key="1">
    <citation type="journal article" date="2019" name="Int. J. Syst. Evol. Microbiol.">
        <title>The Global Catalogue of Microorganisms (GCM) 10K type strain sequencing project: providing services to taxonomists for standard genome sequencing and annotation.</title>
        <authorList>
            <consortium name="The Broad Institute Genomics Platform"/>
            <consortium name="The Broad Institute Genome Sequencing Center for Infectious Disease"/>
            <person name="Wu L."/>
            <person name="Ma J."/>
        </authorList>
    </citation>
    <scope>NUCLEOTIDE SEQUENCE [LARGE SCALE GENOMIC DNA]</scope>
    <source>
        <strain evidence="5">CGMCC 1.6784</strain>
    </source>
</reference>
<feature type="signal peptide" evidence="2">
    <location>
        <begin position="1"/>
        <end position="19"/>
    </location>
</feature>
<evidence type="ECO:0000313" key="4">
    <source>
        <dbReference type="EMBL" id="GGN57886.1"/>
    </source>
</evidence>
<keyword evidence="2" id="KW-0564">Palmitate</keyword>
<keyword evidence="2" id="KW-0812">Transmembrane</keyword>
<accession>A0ABQ2JUM2</accession>
<dbReference type="Proteomes" id="UP000605099">
    <property type="component" value="Unassembled WGS sequence"/>
</dbReference>
<proteinExistence type="inferred from homology"/>
<name>A0ABQ2JUM2_9SPHN</name>
<keyword evidence="2" id="KW-1134">Transmembrane beta strand</keyword>
<evidence type="ECO:0008006" key="6">
    <source>
        <dbReference type="Google" id="ProtNLM"/>
    </source>
</evidence>
<comment type="subcellular location">
    <subcellularLocation>
        <location evidence="2">Cell membrane</location>
        <topology evidence="2">Lipid-anchor</topology>
    </subcellularLocation>
</comment>
<comment type="caution">
    <text evidence="4">The sequence shown here is derived from an EMBL/GenBank/DDBJ whole genome shotgun (WGS) entry which is preliminary data.</text>
</comment>
<keyword evidence="5" id="KW-1185">Reference proteome</keyword>
<evidence type="ECO:0000256" key="1">
    <source>
        <dbReference type="ARBA" id="ARBA00007613"/>
    </source>
</evidence>
<gene>
    <name evidence="4" type="ORF">GCM10011349_36860</name>
</gene>
<dbReference type="PROSITE" id="PS51257">
    <property type="entry name" value="PROKAR_LIPOPROTEIN"/>
    <property type="match status" value="1"/>
</dbReference>
<feature type="coiled-coil region" evidence="3">
    <location>
        <begin position="151"/>
        <end position="213"/>
    </location>
</feature>
<dbReference type="NCBIfam" id="TIGR01845">
    <property type="entry name" value="outer_NodT"/>
    <property type="match status" value="1"/>
</dbReference>
<dbReference type="Pfam" id="PF02321">
    <property type="entry name" value="OEP"/>
    <property type="match status" value="2"/>
</dbReference>
<evidence type="ECO:0000256" key="2">
    <source>
        <dbReference type="RuleBase" id="RU362097"/>
    </source>
</evidence>
<sequence>MKRTTAAALVPLLGSCLLAGGCMTAGPDFTAPPAPSASAGYADDGGSRAVLNEGPEGQWWKVFGSAELDALVDRALVGNHSLAASRATLARARERIAAVAGKRLPQVDAQGRGEYQQVNLAAFGFDGFGGQSISNPEFDLYTVGGGVSYDLDLFGKNRRALEQAAAQAEAQQRATSAAHLVIAGRVVSQVLAIAALNDRIATERKLLSEDERNLSLTQARKNAGAGTLVEVLSAQGQLAGDKASLPALEQQLAEGRAMLAVLLGISPAELGSTDFVLDDFILPASVPVALPSALVHKRPDILESESRLHAAVAGVGVATAELYPDITIGASITQSTSEPGKIANSKFNAFDIFAGMTAPIFHGGTLKANKRGAEAEARAAAAEYQQVVTEAFGQVSSLLSALDSDSRELEARHETATIADRSLHLSRRSFQVGNSGILQVLDASRSYQRARLALLETRIRQYQNVARLYVATAGGWDVSEVTEPAS</sequence>
<protein>
    <recommendedName>
        <fullName evidence="6">RND transporter</fullName>
    </recommendedName>
</protein>
<dbReference type="EMBL" id="BMLK01000021">
    <property type="protein sequence ID" value="GGN57886.1"/>
    <property type="molecule type" value="Genomic_DNA"/>
</dbReference>
<dbReference type="PANTHER" id="PTHR30203:SF33">
    <property type="entry name" value="BLR4455 PROTEIN"/>
    <property type="match status" value="1"/>
</dbReference>
<keyword evidence="2" id="KW-0449">Lipoprotein</keyword>
<dbReference type="RefSeq" id="WP_188822018.1">
    <property type="nucleotide sequence ID" value="NZ_BMLK01000021.1"/>
</dbReference>
<feature type="chain" id="PRO_5044986626" description="RND transporter" evidence="2">
    <location>
        <begin position="20"/>
        <end position="486"/>
    </location>
</feature>
<dbReference type="InterPro" id="IPR010131">
    <property type="entry name" value="MdtP/NodT-like"/>
</dbReference>
<keyword evidence="2" id="KW-0472">Membrane</keyword>
<dbReference type="Gene3D" id="2.20.200.10">
    <property type="entry name" value="Outer membrane efflux proteins (OEP)"/>
    <property type="match status" value="1"/>
</dbReference>
<dbReference type="Gene3D" id="1.20.1600.10">
    <property type="entry name" value="Outer membrane efflux proteins (OEP)"/>
    <property type="match status" value="1"/>
</dbReference>
<keyword evidence="3" id="KW-0175">Coiled coil</keyword>
<comment type="similarity">
    <text evidence="1 2">Belongs to the outer membrane factor (OMF) (TC 1.B.17) family.</text>
</comment>
<keyword evidence="2" id="KW-0732">Signal</keyword>